<feature type="chain" id="PRO_5045619197" evidence="1">
    <location>
        <begin position="24"/>
        <end position="289"/>
    </location>
</feature>
<evidence type="ECO:0000256" key="1">
    <source>
        <dbReference type="SAM" id="SignalP"/>
    </source>
</evidence>
<protein>
    <submittedName>
        <fullName evidence="2">DUF2861 family protein</fullName>
    </submittedName>
</protein>
<sequence length="289" mass="32955">MKTIKPIFWLVSASLAFSQQVVANDWFMPTPLSRMYSALVIDKTQLAWQEMLLALSQESIDEKHWENAKQTLISQSQCGKLLLGDLSFNQQRYIRLTIQKKTNSMQQGFKLKVSLGGVEKSAAISLRDQQGQAWISGSTTEPKQGYVELESDDFVYAPTPGFYQLTIDNTIYPIILSFNYDQSWIEVNNSNADSPISIQVPKTLASCQAANMRWQWFDDKFTMLGNSQLIQLSTSNLGTEGYKNARLPEYFPNHAKWLSAVVSKSEYQGEVRIEYAQRFTFPIKIKTNE</sequence>
<name>A0ABX5WZY2_9GAMM</name>
<gene>
    <name evidence="2" type="ORF">FM037_17445</name>
</gene>
<dbReference type="RefSeq" id="WP_144047023.1">
    <property type="nucleotide sequence ID" value="NZ_CP041614.1"/>
</dbReference>
<evidence type="ECO:0000313" key="3">
    <source>
        <dbReference type="Proteomes" id="UP000315947"/>
    </source>
</evidence>
<dbReference type="Proteomes" id="UP000315947">
    <property type="component" value="Chromosome"/>
</dbReference>
<reference evidence="2 3" key="1">
    <citation type="submission" date="2019-07" db="EMBL/GenBank/DDBJ databases">
        <title>Shewanella sp. YLB-06 whole genomic sequence.</title>
        <authorList>
            <person name="Yu L."/>
        </authorList>
    </citation>
    <scope>NUCLEOTIDE SEQUENCE [LARGE SCALE GENOMIC DNA]</scope>
    <source>
        <strain evidence="2 3">YLB-06</strain>
    </source>
</reference>
<dbReference type="InterPro" id="IPR021290">
    <property type="entry name" value="DUF2861"/>
</dbReference>
<keyword evidence="3" id="KW-1185">Reference proteome</keyword>
<dbReference type="Pfam" id="PF11060">
    <property type="entry name" value="DUF2861"/>
    <property type="match status" value="1"/>
</dbReference>
<keyword evidence="1" id="KW-0732">Signal</keyword>
<feature type="signal peptide" evidence="1">
    <location>
        <begin position="1"/>
        <end position="23"/>
    </location>
</feature>
<dbReference type="EMBL" id="CP041614">
    <property type="protein sequence ID" value="QDO84672.1"/>
    <property type="molecule type" value="Genomic_DNA"/>
</dbReference>
<accession>A0ABX5WZY2</accession>
<evidence type="ECO:0000313" key="2">
    <source>
        <dbReference type="EMBL" id="QDO84672.1"/>
    </source>
</evidence>
<proteinExistence type="predicted"/>
<organism evidence="2 3">
    <name type="scientific">Shewanella psychropiezotolerans</name>
    <dbReference type="NCBI Taxonomy" id="2593655"/>
    <lineage>
        <taxon>Bacteria</taxon>
        <taxon>Pseudomonadati</taxon>
        <taxon>Pseudomonadota</taxon>
        <taxon>Gammaproteobacteria</taxon>
        <taxon>Alteromonadales</taxon>
        <taxon>Shewanellaceae</taxon>
        <taxon>Shewanella</taxon>
    </lineage>
</organism>